<dbReference type="RefSeq" id="WP_316965784.1">
    <property type="nucleotide sequence ID" value="NZ_JARFPK010000006.1"/>
</dbReference>
<keyword evidence="2" id="KW-1185">Reference proteome</keyword>
<proteinExistence type="predicted"/>
<comment type="caution">
    <text evidence="1">The sequence shown here is derived from an EMBL/GenBank/DDBJ whole genome shotgun (WGS) entry which is preliminary data.</text>
</comment>
<organism evidence="1 2">
    <name type="scientific">Candidatus Methanocrinis natronophilus</name>
    <dbReference type="NCBI Taxonomy" id="3033396"/>
    <lineage>
        <taxon>Archaea</taxon>
        <taxon>Methanobacteriati</taxon>
        <taxon>Methanobacteriota</taxon>
        <taxon>Stenosarchaea group</taxon>
        <taxon>Methanomicrobia</taxon>
        <taxon>Methanotrichales</taxon>
        <taxon>Methanotrichaceae</taxon>
        <taxon>Methanocrinis</taxon>
    </lineage>
</organism>
<protein>
    <submittedName>
        <fullName evidence="1">Uncharacterized protein</fullName>
    </submittedName>
</protein>
<dbReference type="EMBL" id="JARFPK010000006">
    <property type="protein sequence ID" value="MDF0590025.1"/>
    <property type="molecule type" value="Genomic_DNA"/>
</dbReference>
<reference evidence="1 2" key="1">
    <citation type="submission" date="2023-03" db="EMBL/GenBank/DDBJ databases">
        <title>WGS of Methanotrichaceae archaeon Mx.</title>
        <authorList>
            <person name="Sorokin D.Y."/>
            <person name="Merkel A.Y."/>
        </authorList>
    </citation>
    <scope>NUCLEOTIDE SEQUENCE [LARGE SCALE GENOMIC DNA]</scope>
    <source>
        <strain evidence="1 2">Mx</strain>
    </source>
</reference>
<evidence type="ECO:0000313" key="2">
    <source>
        <dbReference type="Proteomes" id="UP001220010"/>
    </source>
</evidence>
<name>A0ABT5X5P9_9EURY</name>
<dbReference type="Proteomes" id="UP001220010">
    <property type="component" value="Unassembled WGS sequence"/>
</dbReference>
<accession>A0ABT5X5P9</accession>
<gene>
    <name evidence="1" type="ORF">P0O15_02375</name>
</gene>
<evidence type="ECO:0000313" key="1">
    <source>
        <dbReference type="EMBL" id="MDF0590025.1"/>
    </source>
</evidence>
<sequence>MRKIEAKEAATAPKKKVASGLRYCQRAPARSPEAMAAVPTAPW</sequence>